<evidence type="ECO:0000256" key="1">
    <source>
        <dbReference type="ARBA" id="ARBA00004442"/>
    </source>
</evidence>
<comment type="similarity">
    <text evidence="2">Belongs to the outer membrane factor (OMF) (TC 1.B.17) family.</text>
</comment>
<keyword evidence="6" id="KW-0472">Membrane</keyword>
<evidence type="ECO:0000256" key="3">
    <source>
        <dbReference type="ARBA" id="ARBA00022448"/>
    </source>
</evidence>
<dbReference type="PANTHER" id="PTHR30026">
    <property type="entry name" value="OUTER MEMBRANE PROTEIN TOLC"/>
    <property type="match status" value="1"/>
</dbReference>
<dbReference type="KEGG" id="aaeo:BJI67_15580"/>
<dbReference type="PANTHER" id="PTHR30026:SF21">
    <property type="entry name" value="SLR1270 PROTEIN"/>
    <property type="match status" value="1"/>
</dbReference>
<evidence type="ECO:0000256" key="5">
    <source>
        <dbReference type="ARBA" id="ARBA00022692"/>
    </source>
</evidence>
<dbReference type="GO" id="GO:0015562">
    <property type="term" value="F:efflux transmembrane transporter activity"/>
    <property type="evidence" value="ECO:0007669"/>
    <property type="project" value="InterPro"/>
</dbReference>
<evidence type="ECO:0000256" key="6">
    <source>
        <dbReference type="ARBA" id="ARBA00023136"/>
    </source>
</evidence>
<organism evidence="8 9">
    <name type="scientific">Acidihalobacter aeolianus</name>
    <dbReference type="NCBI Taxonomy" id="2792603"/>
    <lineage>
        <taxon>Bacteria</taxon>
        <taxon>Pseudomonadati</taxon>
        <taxon>Pseudomonadota</taxon>
        <taxon>Gammaproteobacteria</taxon>
        <taxon>Chromatiales</taxon>
        <taxon>Ectothiorhodospiraceae</taxon>
        <taxon>Acidihalobacter</taxon>
    </lineage>
</organism>
<sequence length="222" mass="22831">MGESRIDGTIAPLTAPPGALPANLGLSTPGVQAAESALGASQDKLAAAKRSLLPQFFIDGGWNQNAIQGFHDPVHTWQLALGVKVNLWSGGAQISAIDAAQSATIVARQKLRSARLALGAAREAAIAQWRSEQQAYAAAQAGLDAALQSARIERGNFRAGLSSATDLLAAEAALAQSRAALTATLAGWWQADAALRYTYGEPPLAMTGTAPVQEPLSGAAKP</sequence>
<proteinExistence type="inferred from homology"/>
<evidence type="ECO:0008006" key="10">
    <source>
        <dbReference type="Google" id="ProtNLM"/>
    </source>
</evidence>
<dbReference type="InterPro" id="IPR003423">
    <property type="entry name" value="OMP_efflux"/>
</dbReference>
<keyword evidence="5" id="KW-0812">Transmembrane</keyword>
<dbReference type="GO" id="GO:1990281">
    <property type="term" value="C:efflux pump complex"/>
    <property type="evidence" value="ECO:0007669"/>
    <property type="project" value="TreeGrafter"/>
</dbReference>
<keyword evidence="9" id="KW-1185">Reference proteome</keyword>
<protein>
    <recommendedName>
        <fullName evidence="10">Outer membrane efflux protein</fullName>
    </recommendedName>
</protein>
<dbReference type="GO" id="GO:0009279">
    <property type="term" value="C:cell outer membrane"/>
    <property type="evidence" value="ECO:0007669"/>
    <property type="project" value="UniProtKB-SubCell"/>
</dbReference>
<dbReference type="GO" id="GO:0015288">
    <property type="term" value="F:porin activity"/>
    <property type="evidence" value="ECO:0007669"/>
    <property type="project" value="TreeGrafter"/>
</dbReference>
<name>A0A1D8KBG9_9GAMM</name>
<evidence type="ECO:0000313" key="8">
    <source>
        <dbReference type="EMBL" id="AOV18294.1"/>
    </source>
</evidence>
<dbReference type="Gene3D" id="1.20.1600.10">
    <property type="entry name" value="Outer membrane efflux proteins (OEP)"/>
    <property type="match status" value="1"/>
</dbReference>
<dbReference type="Proteomes" id="UP000095342">
    <property type="component" value="Chromosome"/>
</dbReference>
<keyword evidence="4" id="KW-1134">Transmembrane beta strand</keyword>
<gene>
    <name evidence="8" type="ORF">BJI67_15580</name>
</gene>
<dbReference type="AlphaFoldDB" id="A0A1D8KBG9"/>
<accession>A0A1D8KBG9</accession>
<reference evidence="8 9" key="1">
    <citation type="submission" date="2016-09" db="EMBL/GenBank/DDBJ databases">
        <title>Acidihalobacter prosperus V6 (DSM14174).</title>
        <authorList>
            <person name="Khaleque H.N."/>
            <person name="Ramsay J.P."/>
            <person name="Murphy R.J.T."/>
            <person name="Kaksonen A.H."/>
            <person name="Boxall N.J."/>
            <person name="Watkin E.L.J."/>
        </authorList>
    </citation>
    <scope>NUCLEOTIDE SEQUENCE [LARGE SCALE GENOMIC DNA]</scope>
    <source>
        <strain evidence="8 9">V6</strain>
    </source>
</reference>
<dbReference type="SUPFAM" id="SSF56954">
    <property type="entry name" value="Outer membrane efflux proteins (OEP)"/>
    <property type="match status" value="1"/>
</dbReference>
<evidence type="ECO:0000256" key="7">
    <source>
        <dbReference type="ARBA" id="ARBA00023237"/>
    </source>
</evidence>
<evidence type="ECO:0000256" key="2">
    <source>
        <dbReference type="ARBA" id="ARBA00007613"/>
    </source>
</evidence>
<keyword evidence="7" id="KW-0998">Cell outer membrane</keyword>
<evidence type="ECO:0000256" key="4">
    <source>
        <dbReference type="ARBA" id="ARBA00022452"/>
    </source>
</evidence>
<evidence type="ECO:0000313" key="9">
    <source>
        <dbReference type="Proteomes" id="UP000095342"/>
    </source>
</evidence>
<dbReference type="Pfam" id="PF02321">
    <property type="entry name" value="OEP"/>
    <property type="match status" value="1"/>
</dbReference>
<dbReference type="InterPro" id="IPR051906">
    <property type="entry name" value="TolC-like"/>
</dbReference>
<comment type="subcellular location">
    <subcellularLocation>
        <location evidence="1">Cell outer membrane</location>
    </subcellularLocation>
</comment>
<keyword evidence="3" id="KW-0813">Transport</keyword>
<dbReference type="EMBL" id="CP017448">
    <property type="protein sequence ID" value="AOV18294.1"/>
    <property type="molecule type" value="Genomic_DNA"/>
</dbReference>